<organism evidence="1 2">
    <name type="scientific">Candidatus Acidiferrum panamense</name>
    <dbReference type="NCBI Taxonomy" id="2741543"/>
    <lineage>
        <taxon>Bacteria</taxon>
        <taxon>Pseudomonadati</taxon>
        <taxon>Acidobacteriota</taxon>
        <taxon>Terriglobia</taxon>
        <taxon>Candidatus Acidiferrales</taxon>
        <taxon>Candidatus Acidiferrum</taxon>
    </lineage>
</organism>
<dbReference type="EMBL" id="JACDQQ010002648">
    <property type="protein sequence ID" value="MBA0088730.1"/>
    <property type="molecule type" value="Genomic_DNA"/>
</dbReference>
<proteinExistence type="predicted"/>
<protein>
    <submittedName>
        <fullName evidence="1">Uncharacterized protein</fullName>
    </submittedName>
</protein>
<comment type="caution">
    <text evidence="1">The sequence shown here is derived from an EMBL/GenBank/DDBJ whole genome shotgun (WGS) entry which is preliminary data.</text>
</comment>
<gene>
    <name evidence="1" type="ORF">HRJ53_27385</name>
</gene>
<reference evidence="1" key="1">
    <citation type="submission" date="2020-06" db="EMBL/GenBank/DDBJ databases">
        <title>Legume-microbial interactions unlock mineral nutrients during tropical forest succession.</title>
        <authorList>
            <person name="Epihov D.Z."/>
        </authorList>
    </citation>
    <scope>NUCLEOTIDE SEQUENCE [LARGE SCALE GENOMIC DNA]</scope>
    <source>
        <strain evidence="1">Pan2503</strain>
    </source>
</reference>
<dbReference type="Proteomes" id="UP000567293">
    <property type="component" value="Unassembled WGS sequence"/>
</dbReference>
<sequence length="75" mass="8702">MYHYDPNLALEELQEDALLPHPVKLRDMILRTKLDANQAQLLNHDFQDYLTRFGELQKLGRGILERLAAGQRKAS</sequence>
<accession>A0A7V8NWE0</accession>
<keyword evidence="2" id="KW-1185">Reference proteome</keyword>
<evidence type="ECO:0000313" key="1">
    <source>
        <dbReference type="EMBL" id="MBA0088730.1"/>
    </source>
</evidence>
<dbReference type="AlphaFoldDB" id="A0A7V8NWE0"/>
<name>A0A7V8NWE0_9BACT</name>
<evidence type="ECO:0000313" key="2">
    <source>
        <dbReference type="Proteomes" id="UP000567293"/>
    </source>
</evidence>